<proteinExistence type="predicted"/>
<name>A0AAV4E016_9GAST</name>
<organism evidence="2 3">
    <name type="scientific">Plakobranchus ocellatus</name>
    <dbReference type="NCBI Taxonomy" id="259542"/>
    <lineage>
        <taxon>Eukaryota</taxon>
        <taxon>Metazoa</taxon>
        <taxon>Spiralia</taxon>
        <taxon>Lophotrochozoa</taxon>
        <taxon>Mollusca</taxon>
        <taxon>Gastropoda</taxon>
        <taxon>Heterobranchia</taxon>
        <taxon>Euthyneura</taxon>
        <taxon>Panpulmonata</taxon>
        <taxon>Sacoglossa</taxon>
        <taxon>Placobranchoidea</taxon>
        <taxon>Plakobranchidae</taxon>
        <taxon>Plakobranchus</taxon>
    </lineage>
</organism>
<dbReference type="Proteomes" id="UP000735302">
    <property type="component" value="Unassembled WGS sequence"/>
</dbReference>
<keyword evidence="3" id="KW-1185">Reference proteome</keyword>
<dbReference type="AlphaFoldDB" id="A0AAV4E016"/>
<accession>A0AAV4E016</accession>
<gene>
    <name evidence="2" type="ORF">PoB_007613200</name>
</gene>
<comment type="caution">
    <text evidence="2">The sequence shown here is derived from an EMBL/GenBank/DDBJ whole genome shotgun (WGS) entry which is preliminary data.</text>
</comment>
<reference evidence="2 3" key="1">
    <citation type="journal article" date="2021" name="Elife">
        <title>Chloroplast acquisition without the gene transfer in kleptoplastic sea slugs, Plakobranchus ocellatus.</title>
        <authorList>
            <person name="Maeda T."/>
            <person name="Takahashi S."/>
            <person name="Yoshida T."/>
            <person name="Shimamura S."/>
            <person name="Takaki Y."/>
            <person name="Nagai Y."/>
            <person name="Toyoda A."/>
            <person name="Suzuki Y."/>
            <person name="Arimoto A."/>
            <person name="Ishii H."/>
            <person name="Satoh N."/>
            <person name="Nishiyama T."/>
            <person name="Hasebe M."/>
            <person name="Maruyama T."/>
            <person name="Minagawa J."/>
            <person name="Obokata J."/>
            <person name="Shigenobu S."/>
        </authorList>
    </citation>
    <scope>NUCLEOTIDE SEQUENCE [LARGE SCALE GENOMIC DNA]</scope>
</reference>
<evidence type="ECO:0000313" key="2">
    <source>
        <dbReference type="EMBL" id="GFO49627.1"/>
    </source>
</evidence>
<evidence type="ECO:0000313" key="3">
    <source>
        <dbReference type="Proteomes" id="UP000735302"/>
    </source>
</evidence>
<feature type="region of interest" description="Disordered" evidence="1">
    <location>
        <begin position="82"/>
        <end position="108"/>
    </location>
</feature>
<protein>
    <submittedName>
        <fullName evidence="2">Uncharacterized protein</fullName>
    </submittedName>
</protein>
<sequence>MPVLTPLETFNRMMGETCVGRIITSVNVTSVHHAVDASVNAAGDFQWYNETCVGRIITTVDVISVGHAQLQKLNQIERSCPQRDELGLSGPPSGQDAGGGARTLDRRVPADLRAESLATVPWTPLSHG</sequence>
<evidence type="ECO:0000256" key="1">
    <source>
        <dbReference type="SAM" id="MobiDB-lite"/>
    </source>
</evidence>
<dbReference type="EMBL" id="BLXT01008494">
    <property type="protein sequence ID" value="GFO49627.1"/>
    <property type="molecule type" value="Genomic_DNA"/>
</dbReference>